<comment type="caution">
    <text evidence="1">The sequence shown here is derived from an EMBL/GenBank/DDBJ whole genome shotgun (WGS) entry which is preliminary data.</text>
</comment>
<gene>
    <name evidence="1" type="ORF">CSSPJE1EN1_LOCUS29569</name>
</gene>
<protein>
    <submittedName>
        <fullName evidence="1">Uncharacterized protein</fullName>
    </submittedName>
</protein>
<sequence>MSGLLSILQPLPDLDRGYIWMGDEENRPIETFKLIDLAIDVKFMQRQWSALSQVPFVLNRPVGSLPKAQALSQLDDGILKNVQGILEIAVAGEDYLSPVLASGKLLIGNQDDKAMPQDKIALTIWLT</sequence>
<dbReference type="EMBL" id="CAXAQS010000994">
    <property type="protein sequence ID" value="CAK9254191.1"/>
    <property type="molecule type" value="Genomic_DNA"/>
</dbReference>
<keyword evidence="2" id="KW-1185">Reference proteome</keyword>
<proteinExistence type="predicted"/>
<organism evidence="1 2">
    <name type="scientific">Sphagnum jensenii</name>
    <dbReference type="NCBI Taxonomy" id="128206"/>
    <lineage>
        <taxon>Eukaryota</taxon>
        <taxon>Viridiplantae</taxon>
        <taxon>Streptophyta</taxon>
        <taxon>Embryophyta</taxon>
        <taxon>Bryophyta</taxon>
        <taxon>Sphagnophytina</taxon>
        <taxon>Sphagnopsida</taxon>
        <taxon>Sphagnales</taxon>
        <taxon>Sphagnaceae</taxon>
        <taxon>Sphagnum</taxon>
    </lineage>
</organism>
<evidence type="ECO:0000313" key="2">
    <source>
        <dbReference type="Proteomes" id="UP001497444"/>
    </source>
</evidence>
<reference evidence="1" key="1">
    <citation type="submission" date="2024-02" db="EMBL/GenBank/DDBJ databases">
        <authorList>
            <consortium name="ELIXIR-Norway"/>
            <consortium name="Elixir Norway"/>
        </authorList>
    </citation>
    <scope>NUCLEOTIDE SEQUENCE</scope>
</reference>
<dbReference type="Proteomes" id="UP001497444">
    <property type="component" value="Unassembled WGS sequence"/>
</dbReference>
<evidence type="ECO:0000313" key="1">
    <source>
        <dbReference type="EMBL" id="CAK9254191.1"/>
    </source>
</evidence>
<name>A0ABP0VJS3_9BRYO</name>
<accession>A0ABP0VJS3</accession>